<reference evidence="2" key="1">
    <citation type="journal article" date="2019" name="Int. J. Syst. Evol. Microbiol.">
        <title>The Global Catalogue of Microorganisms (GCM) 10K type strain sequencing project: providing services to taxonomists for standard genome sequencing and annotation.</title>
        <authorList>
            <consortium name="The Broad Institute Genomics Platform"/>
            <consortium name="The Broad Institute Genome Sequencing Center for Infectious Disease"/>
            <person name="Wu L."/>
            <person name="Ma J."/>
        </authorList>
    </citation>
    <scope>NUCLEOTIDE SEQUENCE [LARGE SCALE GENOMIC DNA]</scope>
    <source>
        <strain evidence="2">JCM 17841</strain>
    </source>
</reference>
<accession>A0ABP8PWC3</accession>
<dbReference type="EMBL" id="BAABGQ010000001">
    <property type="protein sequence ID" value="GAA4492716.1"/>
    <property type="molecule type" value="Genomic_DNA"/>
</dbReference>
<name>A0ABP8PWC3_9BACT</name>
<protein>
    <submittedName>
        <fullName evidence="1">Uncharacterized protein</fullName>
    </submittedName>
</protein>
<sequence length="82" mass="9091">MGLCVLFGLLGVCLAFYREGVWTPYSTQDIARWQAQTKPLTPSQPIAELPADALPQKNDAGYLLRPQRPAPPVEVKQLERVA</sequence>
<evidence type="ECO:0000313" key="1">
    <source>
        <dbReference type="EMBL" id="GAA4492716.1"/>
    </source>
</evidence>
<comment type="caution">
    <text evidence="1">The sequence shown here is derived from an EMBL/GenBank/DDBJ whole genome shotgun (WGS) entry which is preliminary data.</text>
</comment>
<keyword evidence="2" id="KW-1185">Reference proteome</keyword>
<proteinExistence type="predicted"/>
<organism evidence="1 2">
    <name type="scientific">Hymenobacter ginsengisoli</name>
    <dbReference type="NCBI Taxonomy" id="1051626"/>
    <lineage>
        <taxon>Bacteria</taxon>
        <taxon>Pseudomonadati</taxon>
        <taxon>Bacteroidota</taxon>
        <taxon>Cytophagia</taxon>
        <taxon>Cytophagales</taxon>
        <taxon>Hymenobacteraceae</taxon>
        <taxon>Hymenobacter</taxon>
    </lineage>
</organism>
<dbReference type="Proteomes" id="UP001501243">
    <property type="component" value="Unassembled WGS sequence"/>
</dbReference>
<gene>
    <name evidence="1" type="ORF">GCM10023172_00290</name>
</gene>
<evidence type="ECO:0000313" key="2">
    <source>
        <dbReference type="Proteomes" id="UP001501243"/>
    </source>
</evidence>